<keyword evidence="3" id="KW-1185">Reference proteome</keyword>
<comment type="caution">
    <text evidence="2">The sequence shown here is derived from an EMBL/GenBank/DDBJ whole genome shotgun (WGS) entry which is preliminary data.</text>
</comment>
<dbReference type="EMBL" id="JACJVR010000018">
    <property type="protein sequence ID" value="MBB6690783.1"/>
    <property type="molecule type" value="Genomic_DNA"/>
</dbReference>
<reference evidence="2 3" key="1">
    <citation type="submission" date="2020-08" db="EMBL/GenBank/DDBJ databases">
        <title>Cohnella phylogeny.</title>
        <authorList>
            <person name="Dunlap C."/>
        </authorList>
    </citation>
    <scope>NUCLEOTIDE SEQUENCE [LARGE SCALE GENOMIC DNA]</scope>
    <source>
        <strain evidence="2 3">DSM 25239</strain>
    </source>
</reference>
<dbReference type="RefSeq" id="WP_185134786.1">
    <property type="nucleotide sequence ID" value="NZ_JACJVR010000018.1"/>
</dbReference>
<dbReference type="Proteomes" id="UP000553776">
    <property type="component" value="Unassembled WGS sequence"/>
</dbReference>
<dbReference type="Pfam" id="PF10543">
    <property type="entry name" value="ORF6N"/>
    <property type="match status" value="1"/>
</dbReference>
<organism evidence="2 3">
    <name type="scientific">Cohnella xylanilytica</name>
    <dbReference type="NCBI Taxonomy" id="557555"/>
    <lineage>
        <taxon>Bacteria</taxon>
        <taxon>Bacillati</taxon>
        <taxon>Bacillota</taxon>
        <taxon>Bacilli</taxon>
        <taxon>Bacillales</taxon>
        <taxon>Paenibacillaceae</taxon>
        <taxon>Cohnella</taxon>
    </lineage>
</organism>
<gene>
    <name evidence="2" type="ORF">H7B90_05135</name>
</gene>
<evidence type="ECO:0000259" key="1">
    <source>
        <dbReference type="Pfam" id="PF10543"/>
    </source>
</evidence>
<feature type="non-terminal residue" evidence="2">
    <location>
        <position position="185"/>
    </location>
</feature>
<accession>A0A841TXB7</accession>
<name>A0A841TXB7_9BACL</name>
<dbReference type="AlphaFoldDB" id="A0A841TXB7"/>
<protein>
    <submittedName>
        <fullName evidence="2">ORF6N domain-containing protein</fullName>
    </submittedName>
</protein>
<evidence type="ECO:0000313" key="3">
    <source>
        <dbReference type="Proteomes" id="UP000553776"/>
    </source>
</evidence>
<sequence length="185" mass="21702">MDNKIEYKGHRVLMTTQLAVNFGTDSDRLNNNFARNRSRYIEGKHYFALQGDELKEFKGSIQIDDTLKFASILYLWTKKGAWMHAKSLNTDEAWEAYEALVDDYYEKLERNNNLIDITQLTPELQMFKQLWDGLARSQIEQAETKRIAEAANEKAEKIEGTISEIQVTLLQRNQDWRNSINLNYE</sequence>
<dbReference type="InterPro" id="IPR018873">
    <property type="entry name" value="KilA-N_DNA-bd_domain"/>
</dbReference>
<proteinExistence type="predicted"/>
<feature type="domain" description="KilA-N DNA-binding" evidence="1">
    <location>
        <begin position="5"/>
        <end position="87"/>
    </location>
</feature>
<evidence type="ECO:0000313" key="2">
    <source>
        <dbReference type="EMBL" id="MBB6690783.1"/>
    </source>
</evidence>